<dbReference type="EMBL" id="SCLC01001615">
    <property type="protein sequence ID" value="MBF4438041.1"/>
    <property type="molecule type" value="Genomic_DNA"/>
</dbReference>
<dbReference type="Pfam" id="PF12792">
    <property type="entry name" value="CSS-motif"/>
    <property type="match status" value="1"/>
</dbReference>
<evidence type="ECO:0000313" key="3">
    <source>
        <dbReference type="Proteomes" id="UP000786185"/>
    </source>
</evidence>
<name>A0AAW4BJR0_VIBAN</name>
<protein>
    <submittedName>
        <fullName evidence="2">Cyclic diguanylate phosphodiesterase</fullName>
    </submittedName>
</protein>
<dbReference type="AlphaFoldDB" id="A0AAW4BJR0"/>
<feature type="domain" description="Putative cyclic diguanylate phosphodiesterase CSS motif-containing" evidence="1">
    <location>
        <begin position="3"/>
        <end position="123"/>
    </location>
</feature>
<organism evidence="2 3">
    <name type="scientific">Vibrio anguillarum</name>
    <name type="common">Listonella anguillarum</name>
    <dbReference type="NCBI Taxonomy" id="55601"/>
    <lineage>
        <taxon>Bacteria</taxon>
        <taxon>Pseudomonadati</taxon>
        <taxon>Pseudomonadota</taxon>
        <taxon>Gammaproteobacteria</taxon>
        <taxon>Vibrionales</taxon>
        <taxon>Vibrionaceae</taxon>
        <taxon>Vibrio</taxon>
    </lineage>
</organism>
<dbReference type="Proteomes" id="UP000786185">
    <property type="component" value="Unassembled WGS sequence"/>
</dbReference>
<feature type="non-terminal residue" evidence="2">
    <location>
        <position position="124"/>
    </location>
</feature>
<sequence>YLNMDCLDATRYLRELVATTPDIRTINLAKQNTIYCNSLTGQVNDHYQIDSYVSGELYLMAGNRLTPLRPVLAFHRTYEQGMVITGVSSYYLTNMLILLDRYGKLYFHVGKNHLDETGVVTSEP</sequence>
<comment type="caution">
    <text evidence="2">The sequence shown here is derived from an EMBL/GenBank/DDBJ whole genome shotgun (WGS) entry which is preliminary data.</text>
</comment>
<reference evidence="2" key="1">
    <citation type="journal article" date="2021" name="PeerJ">
        <title>Analysis of 44 Vibrio anguillarum genomes reveals high genetic diversity.</title>
        <authorList>
            <person name="Hansen M.J."/>
            <person name="Dalsgaard I."/>
        </authorList>
    </citation>
    <scope>NUCLEOTIDE SEQUENCE</scope>
    <source>
        <strain evidence="2">850617-1/1</strain>
    </source>
</reference>
<accession>A0AAW4BJR0</accession>
<proteinExistence type="predicted"/>
<feature type="non-terminal residue" evidence="2">
    <location>
        <position position="1"/>
    </location>
</feature>
<evidence type="ECO:0000313" key="2">
    <source>
        <dbReference type="EMBL" id="MBF4438041.1"/>
    </source>
</evidence>
<evidence type="ECO:0000259" key="1">
    <source>
        <dbReference type="Pfam" id="PF12792"/>
    </source>
</evidence>
<gene>
    <name evidence="2" type="ORF">ERJ77_26870</name>
</gene>
<dbReference type="InterPro" id="IPR024744">
    <property type="entry name" value="CSS-motif_dom"/>
</dbReference>